<reference evidence="7 8" key="1">
    <citation type="journal article" date="2018" name="Mol. Plant">
        <title>The genome of Artemisia annua provides insight into the evolution of Asteraceae family and artemisinin biosynthesis.</title>
        <authorList>
            <person name="Shen Q."/>
            <person name="Zhang L."/>
            <person name="Liao Z."/>
            <person name="Wang S."/>
            <person name="Yan T."/>
            <person name="Shi P."/>
            <person name="Liu M."/>
            <person name="Fu X."/>
            <person name="Pan Q."/>
            <person name="Wang Y."/>
            <person name="Lv Z."/>
            <person name="Lu X."/>
            <person name="Zhang F."/>
            <person name="Jiang W."/>
            <person name="Ma Y."/>
            <person name="Chen M."/>
            <person name="Hao X."/>
            <person name="Li L."/>
            <person name="Tang Y."/>
            <person name="Lv G."/>
            <person name="Zhou Y."/>
            <person name="Sun X."/>
            <person name="Brodelius P.E."/>
            <person name="Rose J.K.C."/>
            <person name="Tang K."/>
        </authorList>
    </citation>
    <scope>NUCLEOTIDE SEQUENCE [LARGE SCALE GENOMIC DNA]</scope>
    <source>
        <strain evidence="8">cv. Huhao1</strain>
        <tissue evidence="7">Leaf</tissue>
    </source>
</reference>
<gene>
    <name evidence="7" type="ORF">CTI12_AA261590</name>
</gene>
<organism evidence="7 8">
    <name type="scientific">Artemisia annua</name>
    <name type="common">Sweet wormwood</name>
    <dbReference type="NCBI Taxonomy" id="35608"/>
    <lineage>
        <taxon>Eukaryota</taxon>
        <taxon>Viridiplantae</taxon>
        <taxon>Streptophyta</taxon>
        <taxon>Embryophyta</taxon>
        <taxon>Tracheophyta</taxon>
        <taxon>Spermatophyta</taxon>
        <taxon>Magnoliopsida</taxon>
        <taxon>eudicotyledons</taxon>
        <taxon>Gunneridae</taxon>
        <taxon>Pentapetalae</taxon>
        <taxon>asterids</taxon>
        <taxon>campanulids</taxon>
        <taxon>Asterales</taxon>
        <taxon>Asteraceae</taxon>
        <taxon>Asteroideae</taxon>
        <taxon>Anthemideae</taxon>
        <taxon>Artemisiinae</taxon>
        <taxon>Artemisia</taxon>
    </lineage>
</organism>
<dbReference type="Proteomes" id="UP000245207">
    <property type="component" value="Unassembled WGS sequence"/>
</dbReference>
<keyword evidence="4" id="KW-0325">Glycoprotein</keyword>
<dbReference type="InterPro" id="IPR007657">
    <property type="entry name" value="Glycosyltransferase_61"/>
</dbReference>
<dbReference type="Pfam" id="PF04577">
    <property type="entry name" value="Glyco_transf_61"/>
    <property type="match status" value="1"/>
</dbReference>
<keyword evidence="3 7" id="KW-0808">Transferase</keyword>
<keyword evidence="8" id="KW-1185">Reference proteome</keyword>
<feature type="domain" description="Glycosyltransferase 61 catalytic" evidence="6">
    <location>
        <begin position="309"/>
        <end position="414"/>
    </location>
</feature>
<evidence type="ECO:0000256" key="1">
    <source>
        <dbReference type="ARBA" id="ARBA00004323"/>
    </source>
</evidence>
<protein>
    <submittedName>
        <fullName evidence="7">Glycosyltransferase AER61, uncharacterized</fullName>
    </submittedName>
</protein>
<geneLocation type="chloroplast" evidence="7"/>
<accession>A0A2U1NEA4</accession>
<evidence type="ECO:0000313" key="7">
    <source>
        <dbReference type="EMBL" id="PWA71807.1"/>
    </source>
</evidence>
<comment type="caution">
    <text evidence="7">The sequence shown here is derived from an EMBL/GenBank/DDBJ whole genome shotgun (WGS) entry which is preliminary data.</text>
</comment>
<dbReference type="STRING" id="35608.A0A2U1NEA4"/>
<evidence type="ECO:0000313" key="8">
    <source>
        <dbReference type="Proteomes" id="UP000245207"/>
    </source>
</evidence>
<evidence type="ECO:0000256" key="2">
    <source>
        <dbReference type="ARBA" id="ARBA00022676"/>
    </source>
</evidence>
<keyword evidence="2" id="KW-0328">Glycosyltransferase</keyword>
<comment type="subcellular location">
    <subcellularLocation>
        <location evidence="1">Golgi apparatus membrane</location>
        <topology evidence="1">Single-pass type II membrane protein</topology>
    </subcellularLocation>
</comment>
<dbReference type="PANTHER" id="PTHR20961">
    <property type="entry name" value="GLYCOSYLTRANSFERASE"/>
    <property type="match status" value="1"/>
</dbReference>
<name>A0A2U1NEA4_ARTAN</name>
<dbReference type="OrthoDB" id="529273at2759"/>
<keyword evidence="5" id="KW-0732">Signal</keyword>
<feature type="chain" id="PRO_5015501633" evidence="5">
    <location>
        <begin position="20"/>
        <end position="507"/>
    </location>
</feature>
<evidence type="ECO:0000256" key="5">
    <source>
        <dbReference type="SAM" id="SignalP"/>
    </source>
</evidence>
<dbReference type="GO" id="GO:0000139">
    <property type="term" value="C:Golgi membrane"/>
    <property type="evidence" value="ECO:0007669"/>
    <property type="project" value="UniProtKB-SubCell"/>
</dbReference>
<dbReference type="AlphaFoldDB" id="A0A2U1NEA4"/>
<dbReference type="InterPro" id="IPR049625">
    <property type="entry name" value="Glyco_transf_61_cat"/>
</dbReference>
<sequence>MGACFVLVGGRWLWFIFEASFVVNLRMVDELKLVIVNGIPIEPKRSSFDMFMEKKQKMKNHDIFARSFNQHDQKRFGYSALVGCFIVSWCLCTVLKPYFSHLYVLNLRMVDELKLVIVNGIPIEPKRSYVQRMETQLVCNTSARRSDTCEMKGDVRIQGKSSTIYVFKPNAKNASWIIKPYARKGDNGAMENITTFTIKSVQNQAKTMPKCTQFHNVPAVVFSIGGYSGNNFHSFSDIILPLYTTSRKFNREVQFLVVNKVSRWSIIFKEVLDKLSRFEMINIDHEKEVHCFPSMIVGLRKDDRKELYVDSMIDFTKFLRSSYSLERSSAIKLTRNSTRRPRLLIISRNETRAFTNVNDVVLAAKELGFEVIVSEMTPNMTQVSRLVNSCDVMMGVHGAGLTNMVFLPENAVVVQVVPLGNMNWMAKTFYEEPSKAMRLKYLEYKIREEESTLIDQYPLSHQVFKDPHSIQGKGWEAYKSVYMDKQNVKLDIIRFREIFSKALELLQ</sequence>
<evidence type="ECO:0000259" key="6">
    <source>
        <dbReference type="Pfam" id="PF04577"/>
    </source>
</evidence>
<dbReference type="EMBL" id="PKPP01003019">
    <property type="protein sequence ID" value="PWA71807.1"/>
    <property type="molecule type" value="Genomic_DNA"/>
</dbReference>
<keyword evidence="7" id="KW-0934">Plastid</keyword>
<keyword evidence="7" id="KW-0150">Chloroplast</keyword>
<evidence type="ECO:0000256" key="3">
    <source>
        <dbReference type="ARBA" id="ARBA00022679"/>
    </source>
</evidence>
<dbReference type="PANTHER" id="PTHR20961:SF5">
    <property type="entry name" value="GLYCOSYLTRANSFERASE-RELATED"/>
    <property type="match status" value="1"/>
</dbReference>
<proteinExistence type="predicted"/>
<evidence type="ECO:0000256" key="4">
    <source>
        <dbReference type="ARBA" id="ARBA00023180"/>
    </source>
</evidence>
<dbReference type="GO" id="GO:0016763">
    <property type="term" value="F:pentosyltransferase activity"/>
    <property type="evidence" value="ECO:0007669"/>
    <property type="project" value="UniProtKB-ARBA"/>
</dbReference>
<feature type="signal peptide" evidence="5">
    <location>
        <begin position="1"/>
        <end position="19"/>
    </location>
</feature>